<dbReference type="EMBL" id="BFAD01000008">
    <property type="protein sequence ID" value="GBE86119.1"/>
    <property type="molecule type" value="Genomic_DNA"/>
</dbReference>
<proteinExistence type="predicted"/>
<feature type="region of interest" description="Disordered" evidence="1">
    <location>
        <begin position="67"/>
        <end position="92"/>
    </location>
</feature>
<keyword evidence="3" id="KW-1185">Reference proteome</keyword>
<protein>
    <submittedName>
        <fullName evidence="2">Uncharacterized protein</fullName>
    </submittedName>
</protein>
<evidence type="ECO:0000313" key="2">
    <source>
        <dbReference type="EMBL" id="GBE86119.1"/>
    </source>
</evidence>
<reference evidence="2 3" key="1">
    <citation type="journal article" date="2018" name="Sci. Rep.">
        <title>Genome sequence of the cauliflower mushroom Sparassis crispa (Hanabiratake) and its association with beneficial usage.</title>
        <authorList>
            <person name="Kiyama R."/>
            <person name="Furutani Y."/>
            <person name="Kawaguchi K."/>
            <person name="Nakanishi T."/>
        </authorList>
    </citation>
    <scope>NUCLEOTIDE SEQUENCE [LARGE SCALE GENOMIC DNA]</scope>
</reference>
<accession>A0A401GVA5</accession>
<evidence type="ECO:0000256" key="1">
    <source>
        <dbReference type="SAM" id="MobiDB-lite"/>
    </source>
</evidence>
<feature type="region of interest" description="Disordered" evidence="1">
    <location>
        <begin position="148"/>
        <end position="199"/>
    </location>
</feature>
<dbReference type="RefSeq" id="XP_027617032.1">
    <property type="nucleotide sequence ID" value="XM_027761231.1"/>
</dbReference>
<comment type="caution">
    <text evidence="2">The sequence shown here is derived from an EMBL/GenBank/DDBJ whole genome shotgun (WGS) entry which is preliminary data.</text>
</comment>
<dbReference type="AlphaFoldDB" id="A0A401GVA5"/>
<dbReference type="Proteomes" id="UP000287166">
    <property type="component" value="Unassembled WGS sequence"/>
</dbReference>
<gene>
    <name evidence="2" type="ORF">SCP_0806430</name>
</gene>
<evidence type="ECO:0000313" key="3">
    <source>
        <dbReference type="Proteomes" id="UP000287166"/>
    </source>
</evidence>
<sequence>MRKPLQQRVGTLGRRARKSAFRLPSNSAVPIPSNPAISAQARVLASLTRLASFSAPAFIAAGALSAGTQSAPRGFPDPVKPHHTPPRLPAPFLDLPRHVQAHRSQRRRRRSRTGHLGATTACSSLLAVTQAPTKIPTLPSTLVAFAHCGERPHPGRRAGHRGATTAPSPSSRPPSPRRGPSSPLRTLALPSSTRVRPLR</sequence>
<feature type="region of interest" description="Disordered" evidence="1">
    <location>
        <begin position="1"/>
        <end position="27"/>
    </location>
</feature>
<dbReference type="InParanoid" id="A0A401GVA5"/>
<organism evidence="2 3">
    <name type="scientific">Sparassis crispa</name>
    <dbReference type="NCBI Taxonomy" id="139825"/>
    <lineage>
        <taxon>Eukaryota</taxon>
        <taxon>Fungi</taxon>
        <taxon>Dikarya</taxon>
        <taxon>Basidiomycota</taxon>
        <taxon>Agaricomycotina</taxon>
        <taxon>Agaricomycetes</taxon>
        <taxon>Polyporales</taxon>
        <taxon>Sparassidaceae</taxon>
        <taxon>Sparassis</taxon>
    </lineage>
</organism>
<dbReference type="GeneID" id="38783036"/>
<name>A0A401GVA5_9APHY</name>
<feature type="compositionally biased region" description="Polar residues" evidence="1">
    <location>
        <begin position="189"/>
        <end position="199"/>
    </location>
</feature>